<feature type="transmembrane region" description="Helical" evidence="9">
    <location>
        <begin position="6"/>
        <end position="25"/>
    </location>
</feature>
<keyword evidence="5" id="KW-0560">Oxidoreductase</keyword>
<dbReference type="CDD" id="cd11062">
    <property type="entry name" value="CYP58-like"/>
    <property type="match status" value="1"/>
</dbReference>
<reference evidence="11" key="2">
    <citation type="submission" date="2016-02" db="EMBL/GenBank/DDBJ databases">
        <title>Genome sequencing of Aspergillus luchuensis NBRC 4314.</title>
        <authorList>
            <person name="Yamada O."/>
        </authorList>
    </citation>
    <scope>NUCLEOTIDE SEQUENCE [LARGE SCALE GENOMIC DNA]</scope>
    <source>
        <strain evidence="11">RIB 2604</strain>
    </source>
</reference>
<dbReference type="Gene3D" id="1.10.630.10">
    <property type="entry name" value="Cytochrome P450"/>
    <property type="match status" value="1"/>
</dbReference>
<evidence type="ECO:0000256" key="7">
    <source>
        <dbReference type="ARBA" id="ARBA00023033"/>
    </source>
</evidence>
<proteinExistence type="inferred from homology"/>
<dbReference type="InterPro" id="IPR001128">
    <property type="entry name" value="Cyt_P450"/>
</dbReference>
<dbReference type="PANTHER" id="PTHR24305">
    <property type="entry name" value="CYTOCHROME P450"/>
    <property type="match status" value="1"/>
</dbReference>
<dbReference type="PANTHER" id="PTHR24305:SF157">
    <property type="entry name" value="N-ACETYLTRYPTOPHAN 6-HYDROXYLASE IVOC-RELATED"/>
    <property type="match status" value="1"/>
</dbReference>
<dbReference type="PRINTS" id="PR00463">
    <property type="entry name" value="EP450I"/>
</dbReference>
<comment type="similarity">
    <text evidence="2">Belongs to the cytochrome P450 family.</text>
</comment>
<evidence type="ECO:0000256" key="1">
    <source>
        <dbReference type="ARBA" id="ARBA00001971"/>
    </source>
</evidence>
<gene>
    <name evidence="10" type="ORF">RIB2604_00403110</name>
</gene>
<reference evidence="10 11" key="1">
    <citation type="journal article" date="2016" name="DNA Res.">
        <title>Genome sequence of Aspergillus luchuensis NBRC 4314.</title>
        <authorList>
            <person name="Yamada O."/>
            <person name="Machida M."/>
            <person name="Hosoyama A."/>
            <person name="Goto M."/>
            <person name="Takahashi T."/>
            <person name="Futagami T."/>
            <person name="Yamagata Y."/>
            <person name="Takeuchi M."/>
            <person name="Kobayashi T."/>
            <person name="Koike H."/>
            <person name="Abe K."/>
            <person name="Asai K."/>
            <person name="Arita M."/>
            <person name="Fujita N."/>
            <person name="Fukuda K."/>
            <person name="Higa K."/>
            <person name="Horikawa H."/>
            <person name="Ishikawa T."/>
            <person name="Jinno K."/>
            <person name="Kato Y."/>
            <person name="Kirimura K."/>
            <person name="Mizutani O."/>
            <person name="Nakasone K."/>
            <person name="Sano M."/>
            <person name="Shiraishi Y."/>
            <person name="Tsukahara M."/>
            <person name="Gomi K."/>
        </authorList>
    </citation>
    <scope>NUCLEOTIDE SEQUENCE [LARGE SCALE GENOMIC DNA]</scope>
    <source>
        <strain evidence="10 11">RIB 2604</strain>
    </source>
</reference>
<keyword evidence="9" id="KW-1133">Transmembrane helix</keyword>
<evidence type="ECO:0000256" key="6">
    <source>
        <dbReference type="ARBA" id="ARBA00023004"/>
    </source>
</evidence>
<dbReference type="GO" id="GO:0016705">
    <property type="term" value="F:oxidoreductase activity, acting on paired donors, with incorporation or reduction of molecular oxygen"/>
    <property type="evidence" value="ECO:0007669"/>
    <property type="project" value="InterPro"/>
</dbReference>
<evidence type="ECO:0000256" key="9">
    <source>
        <dbReference type="SAM" id="Phobius"/>
    </source>
</evidence>
<name>A0A146F087_ASPKA</name>
<keyword evidence="7 10" id="KW-0503">Monooxygenase</keyword>
<dbReference type="PRINTS" id="PR00385">
    <property type="entry name" value="P450"/>
</dbReference>
<evidence type="ECO:0000256" key="8">
    <source>
        <dbReference type="PIRSR" id="PIRSR602401-1"/>
    </source>
</evidence>
<dbReference type="GO" id="GO:0020037">
    <property type="term" value="F:heme binding"/>
    <property type="evidence" value="ECO:0007669"/>
    <property type="project" value="InterPro"/>
</dbReference>
<comment type="caution">
    <text evidence="10">The sequence shown here is derived from an EMBL/GenBank/DDBJ whole genome shotgun (WGS) entry which is preliminary data.</text>
</comment>
<evidence type="ECO:0000256" key="4">
    <source>
        <dbReference type="ARBA" id="ARBA00022723"/>
    </source>
</evidence>
<keyword evidence="9" id="KW-0472">Membrane</keyword>
<dbReference type="AlphaFoldDB" id="A0A146F087"/>
<evidence type="ECO:0000256" key="3">
    <source>
        <dbReference type="ARBA" id="ARBA00022617"/>
    </source>
</evidence>
<evidence type="ECO:0000256" key="5">
    <source>
        <dbReference type="ARBA" id="ARBA00023002"/>
    </source>
</evidence>
<accession>A0A146F087</accession>
<dbReference type="InterPro" id="IPR036396">
    <property type="entry name" value="Cyt_P450_sf"/>
</dbReference>
<dbReference type="VEuPathDB" id="FungiDB:ASPFODRAFT_48589"/>
<dbReference type="GO" id="GO:0005506">
    <property type="term" value="F:iron ion binding"/>
    <property type="evidence" value="ECO:0007669"/>
    <property type="project" value="InterPro"/>
</dbReference>
<keyword evidence="9" id="KW-0812">Transmembrane</keyword>
<comment type="cofactor">
    <cofactor evidence="1 8">
        <name>heme</name>
        <dbReference type="ChEBI" id="CHEBI:30413"/>
    </cofactor>
</comment>
<keyword evidence="4 8" id="KW-0479">Metal-binding</keyword>
<dbReference type="Proteomes" id="UP000075230">
    <property type="component" value="Unassembled WGS sequence"/>
</dbReference>
<dbReference type="SUPFAM" id="SSF48264">
    <property type="entry name" value="Cytochrome P450"/>
    <property type="match status" value="1"/>
</dbReference>
<keyword evidence="3 8" id="KW-0349">Heme</keyword>
<protein>
    <submittedName>
        <fullName evidence="10">Benzoate 4-monooxygenase cytochrome P450</fullName>
    </submittedName>
</protein>
<dbReference type="InterPro" id="IPR050121">
    <property type="entry name" value="Cytochrome_P450_monoxygenase"/>
</dbReference>
<evidence type="ECO:0000313" key="10">
    <source>
        <dbReference type="EMBL" id="GAT19372.1"/>
    </source>
</evidence>
<evidence type="ECO:0000313" key="11">
    <source>
        <dbReference type="Proteomes" id="UP000075230"/>
    </source>
</evidence>
<evidence type="ECO:0000256" key="2">
    <source>
        <dbReference type="ARBA" id="ARBA00010617"/>
    </source>
</evidence>
<feature type="binding site" description="axial binding residue" evidence="8">
    <location>
        <position position="462"/>
    </location>
    <ligand>
        <name>heme</name>
        <dbReference type="ChEBI" id="CHEBI:30413"/>
    </ligand>
    <ligandPart>
        <name>Fe</name>
        <dbReference type="ChEBI" id="CHEBI:18248"/>
    </ligandPart>
</feature>
<sequence>MALDISHIWLALVGIASFYVLRSIYRLYFHPLSGIPGPKLTAITHLYEFYYDVVCHGRFLFQIEKMHEQYGRYREIRPAEAWLIPPSGPSVRINPREVHISDPAFYDEIYASSTRKRERDPLAYGAFALPYSMIGTIGHEHHRFRRNILNDFFSKRSVLAISPFIEERVGKLMGRFEGFYRDQSVVNLSDAYAALTSDVITYYCYGKRWGFIEDKDFRSDVHGGNEENTGLAHFNRFFPFVPETMRKIPLHLMALCLPGKAGMLQFQGSILSTISENTHDASKAPGKDDRTIFKRLTDPSLPVAERSQRRIEDEVFTLLGAGTETTASTLMIMTYYVSRDKSIRDKLRSELKQVLPTPTSTATWPELEKLPYLTAVVNESLRLSYGLIMRLPRVAPTETLKYKDYVLPPGTPMSTSTWFVHRDPSLFPEPDRFDPERWIKAAEEGVNLTRYIVSFMRGSRACIGMNLAYIELYLTIAHVMRRFNFDVESTGTESIRITRDRIVPGTEKGLVRVYAKVTDMVE</sequence>
<organism evidence="10 11">
    <name type="scientific">Aspergillus kawachii</name>
    <name type="common">White koji mold</name>
    <name type="synonym">Aspergillus awamori var. kawachi</name>
    <dbReference type="NCBI Taxonomy" id="1069201"/>
    <lineage>
        <taxon>Eukaryota</taxon>
        <taxon>Fungi</taxon>
        <taxon>Dikarya</taxon>
        <taxon>Ascomycota</taxon>
        <taxon>Pezizomycotina</taxon>
        <taxon>Eurotiomycetes</taxon>
        <taxon>Eurotiomycetidae</taxon>
        <taxon>Eurotiales</taxon>
        <taxon>Aspergillaceae</taxon>
        <taxon>Aspergillus</taxon>
        <taxon>Aspergillus subgen. Circumdati</taxon>
    </lineage>
</organism>
<dbReference type="GO" id="GO:0004497">
    <property type="term" value="F:monooxygenase activity"/>
    <property type="evidence" value="ECO:0007669"/>
    <property type="project" value="UniProtKB-KW"/>
</dbReference>
<dbReference type="InterPro" id="IPR002401">
    <property type="entry name" value="Cyt_P450_E_grp-I"/>
</dbReference>
<dbReference type="Pfam" id="PF00067">
    <property type="entry name" value="p450"/>
    <property type="match status" value="1"/>
</dbReference>
<dbReference type="EMBL" id="BCWF01000004">
    <property type="protein sequence ID" value="GAT19372.1"/>
    <property type="molecule type" value="Genomic_DNA"/>
</dbReference>
<keyword evidence="6 8" id="KW-0408">Iron</keyword>